<evidence type="ECO:0000256" key="9">
    <source>
        <dbReference type="RuleBase" id="RU361240"/>
    </source>
</evidence>
<dbReference type="EC" id="3.4.-.-" evidence="9"/>
<keyword evidence="12" id="KW-1185">Reference proteome</keyword>
<dbReference type="Proteomes" id="UP000790833">
    <property type="component" value="Unassembled WGS sequence"/>
</dbReference>
<dbReference type="PANTHER" id="PTHR12147:SF56">
    <property type="entry name" value="AMINOPEPTIDASE YDR415C-RELATED"/>
    <property type="match status" value="1"/>
</dbReference>
<dbReference type="GO" id="GO:0046872">
    <property type="term" value="F:metal ion binding"/>
    <property type="evidence" value="ECO:0007669"/>
    <property type="project" value="UniProtKB-KW"/>
</dbReference>
<dbReference type="GO" id="GO:0008235">
    <property type="term" value="F:metalloexopeptidase activity"/>
    <property type="evidence" value="ECO:0007669"/>
    <property type="project" value="InterPro"/>
</dbReference>
<dbReference type="FunFam" id="3.40.630.10:FF:000042">
    <property type="entry name" value="Peptide hydrolase"/>
    <property type="match status" value="1"/>
</dbReference>
<dbReference type="GeneID" id="66115833"/>
<dbReference type="OrthoDB" id="2214at2759"/>
<protein>
    <recommendedName>
        <fullName evidence="9">Peptide hydrolase</fullName>
        <ecNumber evidence="9">3.4.-.-</ecNumber>
    </recommendedName>
</protein>
<keyword evidence="2 11" id="KW-0031">Aminopeptidase</keyword>
<dbReference type="AlphaFoldDB" id="A0A9P7V652"/>
<organism evidence="11 12">
    <name type="scientific">Scheffersomyces spartinae</name>
    <dbReference type="NCBI Taxonomy" id="45513"/>
    <lineage>
        <taxon>Eukaryota</taxon>
        <taxon>Fungi</taxon>
        <taxon>Dikarya</taxon>
        <taxon>Ascomycota</taxon>
        <taxon>Saccharomycotina</taxon>
        <taxon>Pichiomycetes</taxon>
        <taxon>Debaryomycetaceae</taxon>
        <taxon>Scheffersomyces</taxon>
    </lineage>
</organism>
<gene>
    <name evidence="11" type="primary">LAP1</name>
    <name evidence="11" type="ORF">KQ657_002459</name>
</gene>
<evidence type="ECO:0000256" key="1">
    <source>
        <dbReference type="ARBA" id="ARBA00001947"/>
    </source>
</evidence>
<evidence type="ECO:0000256" key="5">
    <source>
        <dbReference type="ARBA" id="ARBA00022729"/>
    </source>
</evidence>
<keyword evidence="4 9" id="KW-0479">Metal-binding</keyword>
<evidence type="ECO:0000256" key="4">
    <source>
        <dbReference type="ARBA" id="ARBA00022723"/>
    </source>
</evidence>
<dbReference type="RefSeq" id="XP_043047649.1">
    <property type="nucleotide sequence ID" value="XM_043193223.1"/>
</dbReference>
<comment type="cofactor">
    <cofactor evidence="1">
        <name>Zn(2+)</name>
        <dbReference type="ChEBI" id="CHEBI:29105"/>
    </cofactor>
</comment>
<feature type="chain" id="PRO_5040547145" description="Peptide hydrolase" evidence="9">
    <location>
        <begin position="17"/>
        <end position="414"/>
    </location>
</feature>
<evidence type="ECO:0000313" key="12">
    <source>
        <dbReference type="Proteomes" id="UP000790833"/>
    </source>
</evidence>
<keyword evidence="6 9" id="KW-0378">Hydrolase</keyword>
<comment type="similarity">
    <text evidence="8">Belongs to the peptidase M28 family. M28E subfamily.</text>
</comment>
<dbReference type="SUPFAM" id="SSF53187">
    <property type="entry name" value="Zn-dependent exopeptidases"/>
    <property type="match status" value="1"/>
</dbReference>
<evidence type="ECO:0000256" key="2">
    <source>
        <dbReference type="ARBA" id="ARBA00022438"/>
    </source>
</evidence>
<keyword evidence="7 9" id="KW-0862">Zinc</keyword>
<dbReference type="PANTHER" id="PTHR12147">
    <property type="entry name" value="METALLOPEPTIDASE M28 FAMILY MEMBER"/>
    <property type="match status" value="1"/>
</dbReference>
<accession>A0A9P7V652</accession>
<dbReference type="GO" id="GO:0006508">
    <property type="term" value="P:proteolysis"/>
    <property type="evidence" value="ECO:0007669"/>
    <property type="project" value="UniProtKB-KW"/>
</dbReference>
<dbReference type="InterPro" id="IPR007484">
    <property type="entry name" value="Peptidase_M28"/>
</dbReference>
<name>A0A9P7V652_9ASCO</name>
<sequence length="414" mass="46197">MKVFSVLTICCTIVAASPLGNWAALSGNDALELRLIKLGPQEYSIISELEKVSLRRRGKKFMDVTNQISIEEAYTLGLVSRPQTSLWKQMLFSASGAKQIEMMNKPVKEYKYPKKLSYKSLVQDLNDQIDKDSIYENLSQFTSFYTRYYKSKSGAESSDWLYEKVNHLTKPISKDYEVNITRVHHKGWDQTSLIVSIPGNVTDKVVVGAHQDSIHLLLPQLRAPGADDDGSGTVTTLEALRLVVQAISTGQFSPYNTLEFHYYSAEEGGLLGSADVFARYYDSGAVVLSMLQQDMTGYSTGSKNQGIEEHLGLITDYTNVGLNGFLKLVIDTYNDIPYHETECGYACSDHASALENGYPSAFIIESEFKFSNQFIHSSMDTIEKIDFDHVAEHVKLTVGYAIELSGTNILNKSN</sequence>
<evidence type="ECO:0000256" key="7">
    <source>
        <dbReference type="ARBA" id="ARBA00022833"/>
    </source>
</evidence>
<dbReference type="Pfam" id="PF04389">
    <property type="entry name" value="Peptidase_M28"/>
    <property type="match status" value="1"/>
</dbReference>
<evidence type="ECO:0000256" key="6">
    <source>
        <dbReference type="ARBA" id="ARBA00022801"/>
    </source>
</evidence>
<evidence type="ECO:0000256" key="8">
    <source>
        <dbReference type="ARBA" id="ARBA00043962"/>
    </source>
</evidence>
<evidence type="ECO:0000313" key="11">
    <source>
        <dbReference type="EMBL" id="KAG7192098.1"/>
    </source>
</evidence>
<dbReference type="EMBL" id="JAHMUF010000020">
    <property type="protein sequence ID" value="KAG7192098.1"/>
    <property type="molecule type" value="Genomic_DNA"/>
</dbReference>
<feature type="signal peptide" evidence="9">
    <location>
        <begin position="1"/>
        <end position="16"/>
    </location>
</feature>
<proteinExistence type="inferred from homology"/>
<keyword evidence="3 9" id="KW-0645">Protease</keyword>
<comment type="caution">
    <text evidence="11">The sequence shown here is derived from an EMBL/GenBank/DDBJ whole genome shotgun (WGS) entry which is preliminary data.</text>
</comment>
<feature type="domain" description="Peptidase M28" evidence="10">
    <location>
        <begin position="193"/>
        <end position="396"/>
    </location>
</feature>
<dbReference type="GO" id="GO:0004177">
    <property type="term" value="F:aminopeptidase activity"/>
    <property type="evidence" value="ECO:0007669"/>
    <property type="project" value="UniProtKB-KW"/>
</dbReference>
<reference evidence="11" key="1">
    <citation type="submission" date="2021-03" db="EMBL/GenBank/DDBJ databases">
        <authorList>
            <person name="Palmer J.M."/>
        </authorList>
    </citation>
    <scope>NUCLEOTIDE SEQUENCE</scope>
    <source>
        <strain evidence="11">ARV_011</strain>
    </source>
</reference>
<evidence type="ECO:0000259" key="10">
    <source>
        <dbReference type="Pfam" id="PF04389"/>
    </source>
</evidence>
<dbReference type="Gene3D" id="3.40.630.10">
    <property type="entry name" value="Zn peptidases"/>
    <property type="match status" value="1"/>
</dbReference>
<keyword evidence="5 9" id="KW-0732">Signal</keyword>
<evidence type="ECO:0000256" key="3">
    <source>
        <dbReference type="ARBA" id="ARBA00022670"/>
    </source>
</evidence>
<dbReference type="InterPro" id="IPR045175">
    <property type="entry name" value="M28_fam"/>
</dbReference>